<dbReference type="InterPro" id="IPR032819">
    <property type="entry name" value="TruB_C"/>
</dbReference>
<dbReference type="InterPro" id="IPR002501">
    <property type="entry name" value="PsdUridine_synth_N"/>
</dbReference>
<evidence type="ECO:0000259" key="7">
    <source>
        <dbReference type="Pfam" id="PF16198"/>
    </source>
</evidence>
<dbReference type="FunFam" id="3.30.2350.10:FF:000011">
    <property type="entry name" value="tRNA pseudouridine synthase B"/>
    <property type="match status" value="1"/>
</dbReference>
<dbReference type="EMBL" id="FODJ01000001">
    <property type="protein sequence ID" value="SEN57021.1"/>
    <property type="molecule type" value="Genomic_DNA"/>
</dbReference>
<evidence type="ECO:0000256" key="5">
    <source>
        <dbReference type="HAMAP-Rule" id="MF_01080"/>
    </source>
</evidence>
<evidence type="ECO:0000259" key="6">
    <source>
        <dbReference type="Pfam" id="PF01509"/>
    </source>
</evidence>
<dbReference type="GO" id="GO:1990481">
    <property type="term" value="P:mRNA pseudouridine synthesis"/>
    <property type="evidence" value="ECO:0007669"/>
    <property type="project" value="TreeGrafter"/>
</dbReference>
<comment type="function">
    <text evidence="5">Responsible for synthesis of pseudouridine from uracil-55 in the psi GC loop of transfer RNAs.</text>
</comment>
<dbReference type="Pfam" id="PF01509">
    <property type="entry name" value="TruB_N"/>
    <property type="match status" value="1"/>
</dbReference>
<reference evidence="8 9" key="1">
    <citation type="submission" date="2016-10" db="EMBL/GenBank/DDBJ databases">
        <authorList>
            <person name="de Groot N.N."/>
        </authorList>
    </citation>
    <scope>NUCLEOTIDE SEQUENCE [LARGE SCALE GENOMIC DNA]</scope>
    <source>
        <strain evidence="8 9">CGMCC 1.10434</strain>
    </source>
</reference>
<dbReference type="OrthoDB" id="9802309at2"/>
<gene>
    <name evidence="5" type="primary">truB</name>
    <name evidence="8" type="ORF">SAMN04488134_101381</name>
</gene>
<dbReference type="InterPro" id="IPR014780">
    <property type="entry name" value="tRNA_psdUridine_synth_TruB"/>
</dbReference>
<evidence type="ECO:0000256" key="4">
    <source>
        <dbReference type="ARBA" id="ARBA00023235"/>
    </source>
</evidence>
<name>A0A1H8HLH5_9BACI</name>
<protein>
    <recommendedName>
        <fullName evidence="5">tRNA pseudouridine synthase B</fullName>
        <ecNumber evidence="5">5.4.99.25</ecNumber>
    </recommendedName>
    <alternativeName>
        <fullName evidence="5">tRNA pseudouridine(55) synthase</fullName>
        <shortName evidence="5">Psi55 synthase</shortName>
    </alternativeName>
    <alternativeName>
        <fullName evidence="5">tRNA pseudouridylate synthase</fullName>
    </alternativeName>
    <alternativeName>
        <fullName evidence="5">tRNA-uridine isomerase</fullName>
    </alternativeName>
</protein>
<evidence type="ECO:0000256" key="2">
    <source>
        <dbReference type="ARBA" id="ARBA00005642"/>
    </source>
</evidence>
<evidence type="ECO:0000313" key="8">
    <source>
        <dbReference type="EMBL" id="SEN57021.1"/>
    </source>
</evidence>
<dbReference type="PANTHER" id="PTHR13767">
    <property type="entry name" value="TRNA-PSEUDOURIDINE SYNTHASE"/>
    <property type="match status" value="1"/>
</dbReference>
<feature type="domain" description="Pseudouridine synthase II N-terminal" evidence="6">
    <location>
        <begin position="23"/>
        <end position="178"/>
    </location>
</feature>
<keyword evidence="4 5" id="KW-0413">Isomerase</keyword>
<organism evidence="8 9">
    <name type="scientific">Amphibacillus marinus</name>
    <dbReference type="NCBI Taxonomy" id="872970"/>
    <lineage>
        <taxon>Bacteria</taxon>
        <taxon>Bacillati</taxon>
        <taxon>Bacillota</taxon>
        <taxon>Bacilli</taxon>
        <taxon>Bacillales</taxon>
        <taxon>Bacillaceae</taxon>
        <taxon>Amphibacillus</taxon>
    </lineage>
</organism>
<dbReference type="EC" id="5.4.99.25" evidence="5"/>
<feature type="domain" description="tRNA pseudouridylate synthase B C-terminal" evidence="7">
    <location>
        <begin position="179"/>
        <end position="237"/>
    </location>
</feature>
<dbReference type="AlphaFoldDB" id="A0A1H8HLH5"/>
<proteinExistence type="inferred from homology"/>
<comment type="similarity">
    <text evidence="2 5">Belongs to the pseudouridine synthase TruB family. Type 1 subfamily.</text>
</comment>
<dbReference type="Proteomes" id="UP000199300">
    <property type="component" value="Unassembled WGS sequence"/>
</dbReference>
<dbReference type="Gene3D" id="3.30.2350.10">
    <property type="entry name" value="Pseudouridine synthase"/>
    <property type="match status" value="1"/>
</dbReference>
<dbReference type="CDD" id="cd02573">
    <property type="entry name" value="PseudoU_synth_EcTruB"/>
    <property type="match status" value="1"/>
</dbReference>
<dbReference type="HAMAP" id="MF_01080">
    <property type="entry name" value="TruB_bact"/>
    <property type="match status" value="1"/>
</dbReference>
<accession>A0A1H8HLH5</accession>
<dbReference type="Pfam" id="PF16198">
    <property type="entry name" value="TruB_C_2"/>
    <property type="match status" value="1"/>
</dbReference>
<dbReference type="InterPro" id="IPR020103">
    <property type="entry name" value="PsdUridine_synth_cat_dom_sf"/>
</dbReference>
<dbReference type="GO" id="GO:0031119">
    <property type="term" value="P:tRNA pseudouridine synthesis"/>
    <property type="evidence" value="ECO:0007669"/>
    <property type="project" value="UniProtKB-UniRule"/>
</dbReference>
<evidence type="ECO:0000313" key="9">
    <source>
        <dbReference type="Proteomes" id="UP000199300"/>
    </source>
</evidence>
<dbReference type="NCBIfam" id="TIGR00431">
    <property type="entry name" value="TruB"/>
    <property type="match status" value="1"/>
</dbReference>
<keyword evidence="3 5" id="KW-0819">tRNA processing</keyword>
<dbReference type="PANTHER" id="PTHR13767:SF2">
    <property type="entry name" value="PSEUDOURIDYLATE SYNTHASE TRUB1"/>
    <property type="match status" value="1"/>
</dbReference>
<dbReference type="STRING" id="872970.SAMN04488134_101381"/>
<evidence type="ECO:0000256" key="1">
    <source>
        <dbReference type="ARBA" id="ARBA00000385"/>
    </source>
</evidence>
<feature type="active site" description="Nucleophile" evidence="5">
    <location>
        <position position="38"/>
    </location>
</feature>
<dbReference type="GO" id="GO:0160148">
    <property type="term" value="F:tRNA pseudouridine(55) synthase activity"/>
    <property type="evidence" value="ECO:0007669"/>
    <property type="project" value="UniProtKB-EC"/>
</dbReference>
<dbReference type="SUPFAM" id="SSF55120">
    <property type="entry name" value="Pseudouridine synthase"/>
    <property type="match status" value="1"/>
</dbReference>
<keyword evidence="9" id="KW-1185">Reference proteome</keyword>
<dbReference type="GO" id="GO:0003723">
    <property type="term" value="F:RNA binding"/>
    <property type="evidence" value="ECO:0007669"/>
    <property type="project" value="InterPro"/>
</dbReference>
<dbReference type="RefSeq" id="WP_091494164.1">
    <property type="nucleotide sequence ID" value="NZ_FODJ01000001.1"/>
</dbReference>
<evidence type="ECO:0000256" key="3">
    <source>
        <dbReference type="ARBA" id="ARBA00022694"/>
    </source>
</evidence>
<comment type="catalytic activity">
    <reaction evidence="1 5">
        <text>uridine(55) in tRNA = pseudouridine(55) in tRNA</text>
        <dbReference type="Rhea" id="RHEA:42532"/>
        <dbReference type="Rhea" id="RHEA-COMP:10101"/>
        <dbReference type="Rhea" id="RHEA-COMP:10102"/>
        <dbReference type="ChEBI" id="CHEBI:65314"/>
        <dbReference type="ChEBI" id="CHEBI:65315"/>
        <dbReference type="EC" id="5.4.99.25"/>
    </reaction>
</comment>
<sequence>MNGIVPLWKPVGLTSHDCVIKLRRIFATKKVGHTGTLDPEVAGVLPICIGEATKVVPYLTNTKKTYLAEVTLGIATDTEDQTGQIIDQVAINQQLSKTTIKAVLANFVGEITQITPLYSAVKVNGRKLYEYARANEPVERPIRHVTVHQLAYIEDSFSQTDGKVSFKISTTVSKGTYIRTLAVDIGRALGYPAHMSHLIRTRTADFTEATAIGLDQLESLKQEGDLQRILLPIEAGLTHLPIHNVSASLAKKVLNGQKLARPEGWSANEVYRIEYEDKLLAIYQVHPSNSDLIKPLRVFNYATKEVTGIEGRSAEQ</sequence>